<evidence type="ECO:0000256" key="8">
    <source>
        <dbReference type="ARBA" id="ARBA00023273"/>
    </source>
</evidence>
<dbReference type="EMBL" id="UYRU01063412">
    <property type="protein sequence ID" value="VDN15723.1"/>
    <property type="molecule type" value="Genomic_DNA"/>
</dbReference>
<reference evidence="10 11" key="1">
    <citation type="submission" date="2018-11" db="EMBL/GenBank/DDBJ databases">
        <authorList>
            <consortium name="Pathogen Informatics"/>
        </authorList>
    </citation>
    <scope>NUCLEOTIDE SEQUENCE [LARGE SCALE GENOMIC DNA]</scope>
</reference>
<evidence type="ECO:0000313" key="10">
    <source>
        <dbReference type="EMBL" id="VDN15723.1"/>
    </source>
</evidence>
<keyword evidence="6" id="KW-0969">Cilium</keyword>
<dbReference type="GO" id="GO:0045505">
    <property type="term" value="F:dynein intermediate chain binding"/>
    <property type="evidence" value="ECO:0007669"/>
    <property type="project" value="InterPro"/>
</dbReference>
<dbReference type="PANTHER" id="PTHR46961">
    <property type="entry name" value="DYNEIN HEAVY CHAIN 1, AXONEMAL-LIKE PROTEIN"/>
    <property type="match status" value="1"/>
</dbReference>
<evidence type="ECO:0000256" key="2">
    <source>
        <dbReference type="ARBA" id="ARBA00004245"/>
    </source>
</evidence>
<dbReference type="GO" id="GO:0007018">
    <property type="term" value="P:microtubule-based movement"/>
    <property type="evidence" value="ECO:0007669"/>
    <property type="project" value="InterPro"/>
</dbReference>
<evidence type="ECO:0000256" key="5">
    <source>
        <dbReference type="ARBA" id="ARBA00023054"/>
    </source>
</evidence>
<dbReference type="InterPro" id="IPR043160">
    <property type="entry name" value="Dynein_C_barrel"/>
</dbReference>
<keyword evidence="4" id="KW-0547">Nucleotide-binding</keyword>
<dbReference type="InterPro" id="IPR026983">
    <property type="entry name" value="DHC"/>
</dbReference>
<name>A0A3P7LXF8_DIBLA</name>
<organism evidence="10 11">
    <name type="scientific">Dibothriocephalus latus</name>
    <name type="common">Fish tapeworm</name>
    <name type="synonym">Diphyllobothrium latum</name>
    <dbReference type="NCBI Taxonomy" id="60516"/>
    <lineage>
        <taxon>Eukaryota</taxon>
        <taxon>Metazoa</taxon>
        <taxon>Spiralia</taxon>
        <taxon>Lophotrochozoa</taxon>
        <taxon>Platyhelminthes</taxon>
        <taxon>Cestoda</taxon>
        <taxon>Eucestoda</taxon>
        <taxon>Diphyllobothriidea</taxon>
        <taxon>Diphyllobothriidae</taxon>
        <taxon>Dibothriocephalus</taxon>
    </lineage>
</organism>
<evidence type="ECO:0000313" key="11">
    <source>
        <dbReference type="Proteomes" id="UP000281553"/>
    </source>
</evidence>
<feature type="domain" description="Dynein heavy chain C-terminal" evidence="9">
    <location>
        <begin position="6"/>
        <end position="113"/>
    </location>
</feature>
<dbReference type="GO" id="GO:0051959">
    <property type="term" value="F:dynein light intermediate chain binding"/>
    <property type="evidence" value="ECO:0007669"/>
    <property type="project" value="InterPro"/>
</dbReference>
<dbReference type="OrthoDB" id="10251809at2759"/>
<evidence type="ECO:0000256" key="7">
    <source>
        <dbReference type="ARBA" id="ARBA00023212"/>
    </source>
</evidence>
<evidence type="ECO:0000256" key="4">
    <source>
        <dbReference type="ARBA" id="ARBA00022741"/>
    </source>
</evidence>
<dbReference type="InterPro" id="IPR041228">
    <property type="entry name" value="Dynein_C"/>
</dbReference>
<dbReference type="GO" id="GO:0030286">
    <property type="term" value="C:dynein complex"/>
    <property type="evidence" value="ECO:0007669"/>
    <property type="project" value="InterPro"/>
</dbReference>
<evidence type="ECO:0000256" key="6">
    <source>
        <dbReference type="ARBA" id="ARBA00023069"/>
    </source>
</evidence>
<evidence type="ECO:0000259" key="9">
    <source>
        <dbReference type="Pfam" id="PF18199"/>
    </source>
</evidence>
<keyword evidence="8" id="KW-0966">Cell projection</keyword>
<dbReference type="Pfam" id="PF18199">
    <property type="entry name" value="Dynein_C"/>
    <property type="match status" value="1"/>
</dbReference>
<comment type="subcellular location">
    <subcellularLocation>
        <location evidence="1">Cell projection</location>
        <location evidence="1">Cilium</location>
    </subcellularLocation>
    <subcellularLocation>
        <location evidence="2">Cytoplasm</location>
        <location evidence="2">Cytoskeleton</location>
    </subcellularLocation>
</comment>
<evidence type="ECO:0000256" key="3">
    <source>
        <dbReference type="ARBA" id="ARBA00022490"/>
    </source>
</evidence>
<dbReference type="FunFam" id="3.10.490.20:FF:000005">
    <property type="entry name" value="Dynein axonemal heavy chain 6"/>
    <property type="match status" value="1"/>
</dbReference>
<dbReference type="GO" id="GO:0000166">
    <property type="term" value="F:nucleotide binding"/>
    <property type="evidence" value="ECO:0007669"/>
    <property type="project" value="UniProtKB-KW"/>
</dbReference>
<evidence type="ECO:0000256" key="1">
    <source>
        <dbReference type="ARBA" id="ARBA00004138"/>
    </source>
</evidence>
<keyword evidence="3" id="KW-0963">Cytoplasm</keyword>
<dbReference type="PANTHER" id="PTHR46961:SF5">
    <property type="entry name" value="DYNEIN AXONEMAL HEAVY CHAIN 1"/>
    <property type="match status" value="1"/>
</dbReference>
<dbReference type="Proteomes" id="UP000281553">
    <property type="component" value="Unassembled WGS sequence"/>
</dbReference>
<keyword evidence="5" id="KW-0175">Coiled coil</keyword>
<proteinExistence type="predicted"/>
<sequence>MKENVGEIQQVPEDGCYIRGLYLEGARWDPLEMILAESRPKELYTVMSVIWLIPRQNRQKKESGVYDCPVYKTITRSGTLSTTGMSTNFVFTVELPTTEEQKHWIKRGVALLCALNY</sequence>
<dbReference type="GO" id="GO:0005929">
    <property type="term" value="C:cilium"/>
    <property type="evidence" value="ECO:0007669"/>
    <property type="project" value="UniProtKB-SubCell"/>
</dbReference>
<dbReference type="AlphaFoldDB" id="A0A3P7LXF8"/>
<accession>A0A3P7LXF8</accession>
<dbReference type="Gene3D" id="3.10.490.20">
    <property type="match status" value="1"/>
</dbReference>
<keyword evidence="7" id="KW-0206">Cytoskeleton</keyword>
<protein>
    <recommendedName>
        <fullName evidence="9">Dynein heavy chain C-terminal domain-containing protein</fullName>
    </recommendedName>
</protein>
<keyword evidence="11" id="KW-1185">Reference proteome</keyword>
<gene>
    <name evidence="10" type="ORF">DILT_LOCUS11554</name>
</gene>